<dbReference type="Gene3D" id="4.10.80.30">
    <property type="entry name" value="DNA polymerase, domain 6"/>
    <property type="match status" value="1"/>
</dbReference>
<comment type="caution">
    <text evidence="4">The sequence shown here is derived from an EMBL/GenBank/DDBJ whole genome shotgun (WGS) entry which is preliminary data.</text>
</comment>
<evidence type="ECO:0000313" key="4">
    <source>
        <dbReference type="EMBL" id="KRL88665.1"/>
    </source>
</evidence>
<dbReference type="PANTHER" id="PTHR33308:SF9">
    <property type="entry name" value="PEPTIDOGLYCAN HYDROLASE FLGJ"/>
    <property type="match status" value="1"/>
</dbReference>
<dbReference type="AlphaFoldDB" id="A0A0R1U620"/>
<protein>
    <recommendedName>
        <fullName evidence="3">Mannosyl-glycoprotein endo-beta-N-acetylglucosamidase-like domain-containing protein</fullName>
    </recommendedName>
</protein>
<evidence type="ECO:0000256" key="2">
    <source>
        <dbReference type="ARBA" id="ARBA00022801"/>
    </source>
</evidence>
<gene>
    <name evidence="4" type="ORF">FC46_GL001461</name>
</gene>
<dbReference type="PATRIC" id="fig|1423763.3.peg.1483"/>
<comment type="similarity">
    <text evidence="1">Belongs to the glycosyl hydrolase 73 family.</text>
</comment>
<dbReference type="InterPro" id="IPR051056">
    <property type="entry name" value="Glycosyl_Hydrolase_73"/>
</dbReference>
<dbReference type="GO" id="GO:0004040">
    <property type="term" value="F:amidase activity"/>
    <property type="evidence" value="ECO:0007669"/>
    <property type="project" value="InterPro"/>
</dbReference>
<reference evidence="4 5" key="1">
    <citation type="journal article" date="2015" name="Genome Announc.">
        <title>Expanding the biotechnology potential of lactobacilli through comparative genomics of 213 strains and associated genera.</title>
        <authorList>
            <person name="Sun Z."/>
            <person name="Harris H.M."/>
            <person name="McCann A."/>
            <person name="Guo C."/>
            <person name="Argimon S."/>
            <person name="Zhang W."/>
            <person name="Yang X."/>
            <person name="Jeffery I.B."/>
            <person name="Cooney J.C."/>
            <person name="Kagawa T.F."/>
            <person name="Liu W."/>
            <person name="Song Y."/>
            <person name="Salvetti E."/>
            <person name="Wrobel A."/>
            <person name="Rasinkangas P."/>
            <person name="Parkhill J."/>
            <person name="Rea M.C."/>
            <person name="O'Sullivan O."/>
            <person name="Ritari J."/>
            <person name="Douillard F.P."/>
            <person name="Paul Ross R."/>
            <person name="Yang R."/>
            <person name="Briner A.E."/>
            <person name="Felis G.E."/>
            <person name="de Vos W.M."/>
            <person name="Barrangou R."/>
            <person name="Klaenhammer T.R."/>
            <person name="Caufield P.W."/>
            <person name="Cui Y."/>
            <person name="Zhang H."/>
            <person name="O'Toole P.W."/>
        </authorList>
    </citation>
    <scope>NUCLEOTIDE SEQUENCE [LARGE SCALE GENOMIC DNA]</scope>
    <source>
        <strain evidence="4 5">DSM 16043</strain>
    </source>
</reference>
<evidence type="ECO:0000313" key="5">
    <source>
        <dbReference type="Proteomes" id="UP000051036"/>
    </source>
</evidence>
<evidence type="ECO:0000259" key="3">
    <source>
        <dbReference type="SMART" id="SM00047"/>
    </source>
</evidence>
<keyword evidence="2" id="KW-0378">Hydrolase</keyword>
<evidence type="ECO:0000256" key="1">
    <source>
        <dbReference type="ARBA" id="ARBA00010266"/>
    </source>
</evidence>
<dbReference type="STRING" id="1423763.FC46_GL001461"/>
<organism evidence="4 5">
    <name type="scientific">Lactobacillus kalixensis DSM 16043</name>
    <dbReference type="NCBI Taxonomy" id="1423763"/>
    <lineage>
        <taxon>Bacteria</taxon>
        <taxon>Bacillati</taxon>
        <taxon>Bacillota</taxon>
        <taxon>Bacilli</taxon>
        <taxon>Lactobacillales</taxon>
        <taxon>Lactobacillaceae</taxon>
        <taxon>Lactobacillus</taxon>
    </lineage>
</organism>
<name>A0A0R1U620_9LACO</name>
<proteinExistence type="inferred from homology"/>
<dbReference type="InterPro" id="IPR002901">
    <property type="entry name" value="MGlyc_endo_b_GlcNAc-like_dom"/>
</dbReference>
<dbReference type="Pfam" id="PF01832">
    <property type="entry name" value="Glucosaminidase"/>
    <property type="match status" value="1"/>
</dbReference>
<dbReference type="SMART" id="SM00047">
    <property type="entry name" value="LYZ2"/>
    <property type="match status" value="1"/>
</dbReference>
<dbReference type="EMBL" id="AZFM01000045">
    <property type="protein sequence ID" value="KRL88665.1"/>
    <property type="molecule type" value="Genomic_DNA"/>
</dbReference>
<accession>A0A0R1U620</accession>
<sequence length="105" mass="12187">MFGVKAGENPQKVSLYTDEYVNGKRVHVRQNFRVYNSWEDSVRAHTQLIVNGTSDQPNRYAQVRNTKNYRDAAKALQKGGYATDPEYAKKIIQLIEKHNLHKYDT</sequence>
<dbReference type="PANTHER" id="PTHR33308">
    <property type="entry name" value="PEPTIDOGLYCAN HYDROLASE FLGJ"/>
    <property type="match status" value="1"/>
</dbReference>
<dbReference type="Gene3D" id="1.10.530.10">
    <property type="match status" value="1"/>
</dbReference>
<keyword evidence="5" id="KW-1185">Reference proteome</keyword>
<dbReference type="Proteomes" id="UP000051036">
    <property type="component" value="Unassembled WGS sequence"/>
</dbReference>
<feature type="domain" description="Mannosyl-glycoprotein endo-beta-N-acetylglucosamidase-like" evidence="3">
    <location>
        <begin position="3"/>
        <end position="104"/>
    </location>
</feature>